<proteinExistence type="evidence at transcript level"/>
<keyword evidence="3 5" id="KW-0863">Zinc-finger</keyword>
<feature type="compositionally biased region" description="Acidic residues" evidence="6">
    <location>
        <begin position="106"/>
        <end position="121"/>
    </location>
</feature>
<keyword evidence="2" id="KW-0677">Repeat</keyword>
<keyword evidence="1" id="KW-0479">Metal-binding</keyword>
<dbReference type="InterPro" id="IPR051580">
    <property type="entry name" value="ZnF-Chromatin_assoc"/>
</dbReference>
<dbReference type="SMART" id="SM00355">
    <property type="entry name" value="ZnF_C2H2"/>
    <property type="match status" value="2"/>
</dbReference>
<evidence type="ECO:0000256" key="4">
    <source>
        <dbReference type="ARBA" id="ARBA00022833"/>
    </source>
</evidence>
<accession>W8B301</accession>
<evidence type="ECO:0000256" key="5">
    <source>
        <dbReference type="PROSITE-ProRule" id="PRU00042"/>
    </source>
</evidence>
<dbReference type="GO" id="GO:0008270">
    <property type="term" value="F:zinc ion binding"/>
    <property type="evidence" value="ECO:0007669"/>
    <property type="project" value="UniProtKB-KW"/>
</dbReference>
<evidence type="ECO:0000256" key="1">
    <source>
        <dbReference type="ARBA" id="ARBA00022723"/>
    </source>
</evidence>
<dbReference type="PROSITE" id="PS50157">
    <property type="entry name" value="ZINC_FINGER_C2H2_2"/>
    <property type="match status" value="1"/>
</dbReference>
<sequence length="186" mass="20684">MAVFLINICKFNGCGITFPSLGDLIQHIEDTHIDYDPKVVEQKEQAQPACLPLSYVLRFISEDARKEAPFLSTNTSGVELKRKLAIKHHSYSMSSSNRSNTPTGSEMDDDEMVVSESEDSNDSWTTEEFSSEFIMRYGSRHSGTGSNGAPGNEKPFACPVPGCKKRYKNVNGIKYHSKNGHKKDGK</sequence>
<evidence type="ECO:0000256" key="2">
    <source>
        <dbReference type="ARBA" id="ARBA00022737"/>
    </source>
</evidence>
<dbReference type="FunFam" id="3.30.160.60:FF:000619">
    <property type="entry name" value="juxtaposed with another zinc finger protein 1"/>
    <property type="match status" value="1"/>
</dbReference>
<feature type="region of interest" description="Disordered" evidence="6">
    <location>
        <begin position="139"/>
        <end position="160"/>
    </location>
</feature>
<dbReference type="GO" id="GO:0005634">
    <property type="term" value="C:nucleus"/>
    <property type="evidence" value="ECO:0007669"/>
    <property type="project" value="TreeGrafter"/>
</dbReference>
<organism evidence="8">
    <name type="scientific">Ceratitis capitata</name>
    <name type="common">Mediterranean fruit fly</name>
    <name type="synonym">Tephritis capitata</name>
    <dbReference type="NCBI Taxonomy" id="7213"/>
    <lineage>
        <taxon>Eukaryota</taxon>
        <taxon>Metazoa</taxon>
        <taxon>Ecdysozoa</taxon>
        <taxon>Arthropoda</taxon>
        <taxon>Hexapoda</taxon>
        <taxon>Insecta</taxon>
        <taxon>Pterygota</taxon>
        <taxon>Neoptera</taxon>
        <taxon>Endopterygota</taxon>
        <taxon>Diptera</taxon>
        <taxon>Brachycera</taxon>
        <taxon>Muscomorpha</taxon>
        <taxon>Tephritoidea</taxon>
        <taxon>Tephritidae</taxon>
        <taxon>Ceratitis</taxon>
        <taxon>Ceratitis</taxon>
    </lineage>
</organism>
<evidence type="ECO:0000259" key="7">
    <source>
        <dbReference type="PROSITE" id="PS50157"/>
    </source>
</evidence>
<dbReference type="EMBL" id="GAMC01013623">
    <property type="protein sequence ID" value="JAB92932.1"/>
    <property type="molecule type" value="mRNA"/>
</dbReference>
<dbReference type="AlphaFoldDB" id="W8B301"/>
<reference evidence="8" key="2">
    <citation type="journal article" date="2014" name="BMC Genomics">
        <title>A genomic perspective to assessing quality of mass-reared SIT flies used in Mediterranean fruit fly (Ceratitis capitata) eradication in California.</title>
        <authorList>
            <person name="Calla B."/>
            <person name="Hall B."/>
            <person name="Hou S."/>
            <person name="Geib S.M."/>
        </authorList>
    </citation>
    <scope>NUCLEOTIDE SEQUENCE</scope>
</reference>
<evidence type="ECO:0000313" key="8">
    <source>
        <dbReference type="EMBL" id="JAB92932.1"/>
    </source>
</evidence>
<protein>
    <submittedName>
        <fullName evidence="8">Juxtaposed with another zinc finger protein 1</fullName>
    </submittedName>
</protein>
<feature type="domain" description="C2H2-type" evidence="7">
    <location>
        <begin position="7"/>
        <end position="37"/>
    </location>
</feature>
<dbReference type="OrthoDB" id="3269380at2759"/>
<evidence type="ECO:0000256" key="6">
    <source>
        <dbReference type="SAM" id="MobiDB-lite"/>
    </source>
</evidence>
<dbReference type="Gene3D" id="3.30.160.60">
    <property type="entry name" value="Classic Zinc Finger"/>
    <property type="match status" value="2"/>
</dbReference>
<dbReference type="PANTHER" id="PTHR23057">
    <property type="entry name" value="JUXTAPOSED WITH ANOTHER ZINC FINGER PROTEIN 1"/>
    <property type="match status" value="1"/>
</dbReference>
<feature type="region of interest" description="Disordered" evidence="6">
    <location>
        <begin position="91"/>
        <end position="125"/>
    </location>
</feature>
<dbReference type="InterPro" id="IPR036236">
    <property type="entry name" value="Znf_C2H2_sf"/>
</dbReference>
<dbReference type="SUPFAM" id="SSF57667">
    <property type="entry name" value="beta-beta-alpha zinc fingers"/>
    <property type="match status" value="2"/>
</dbReference>
<dbReference type="PANTHER" id="PTHR23057:SF0">
    <property type="entry name" value="JUXTAPOSED WITH ANOTHER ZINC FINGER PROTEIN 1"/>
    <property type="match status" value="1"/>
</dbReference>
<keyword evidence="4" id="KW-0862">Zinc</keyword>
<dbReference type="PROSITE" id="PS00028">
    <property type="entry name" value="ZINC_FINGER_C2H2_1"/>
    <property type="match status" value="2"/>
</dbReference>
<evidence type="ECO:0000256" key="3">
    <source>
        <dbReference type="ARBA" id="ARBA00022771"/>
    </source>
</evidence>
<gene>
    <name evidence="8" type="primary">JAZF1</name>
</gene>
<name>W8B301_CERCA</name>
<reference evidence="8" key="1">
    <citation type="submission" date="2013-07" db="EMBL/GenBank/DDBJ databases">
        <authorList>
            <person name="Geib S."/>
        </authorList>
    </citation>
    <scope>NUCLEOTIDE SEQUENCE</scope>
</reference>
<dbReference type="InterPro" id="IPR013087">
    <property type="entry name" value="Znf_C2H2_type"/>
</dbReference>